<gene>
    <name evidence="2" type="ORF">SmJEL517_g00450</name>
</gene>
<evidence type="ECO:0000256" key="1">
    <source>
        <dbReference type="SAM" id="Phobius"/>
    </source>
</evidence>
<proteinExistence type="predicted"/>
<keyword evidence="1" id="KW-1133">Transmembrane helix</keyword>
<feature type="transmembrane region" description="Helical" evidence="1">
    <location>
        <begin position="296"/>
        <end position="325"/>
    </location>
</feature>
<dbReference type="RefSeq" id="XP_031027471.1">
    <property type="nucleotide sequence ID" value="XM_031166379.1"/>
</dbReference>
<feature type="transmembrane region" description="Helical" evidence="1">
    <location>
        <begin position="196"/>
        <end position="212"/>
    </location>
</feature>
<dbReference type="EMBL" id="QEAO01000002">
    <property type="protein sequence ID" value="TPX37560.1"/>
    <property type="molecule type" value="Genomic_DNA"/>
</dbReference>
<organism evidence="2 3">
    <name type="scientific">Synchytrium microbalum</name>
    <dbReference type="NCBI Taxonomy" id="1806994"/>
    <lineage>
        <taxon>Eukaryota</taxon>
        <taxon>Fungi</taxon>
        <taxon>Fungi incertae sedis</taxon>
        <taxon>Chytridiomycota</taxon>
        <taxon>Chytridiomycota incertae sedis</taxon>
        <taxon>Chytridiomycetes</taxon>
        <taxon>Synchytriales</taxon>
        <taxon>Synchytriaceae</taxon>
        <taxon>Synchytrium</taxon>
    </lineage>
</organism>
<feature type="transmembrane region" description="Helical" evidence="1">
    <location>
        <begin position="269"/>
        <end position="290"/>
    </location>
</feature>
<keyword evidence="1" id="KW-0812">Transmembrane</keyword>
<comment type="caution">
    <text evidence="2">The sequence shown here is derived from an EMBL/GenBank/DDBJ whole genome shotgun (WGS) entry which is preliminary data.</text>
</comment>
<reference evidence="2 3" key="1">
    <citation type="journal article" date="2019" name="Sci. Rep.">
        <title>Comparative genomics of chytrid fungi reveal insights into the obligate biotrophic and pathogenic lifestyle of Synchytrium endobioticum.</title>
        <authorList>
            <person name="van de Vossenberg B.T.L.H."/>
            <person name="Warris S."/>
            <person name="Nguyen H.D.T."/>
            <person name="van Gent-Pelzer M.P.E."/>
            <person name="Joly D.L."/>
            <person name="van de Geest H.C."/>
            <person name="Bonants P.J.M."/>
            <person name="Smith D.S."/>
            <person name="Levesque C.A."/>
            <person name="van der Lee T.A.J."/>
        </authorList>
    </citation>
    <scope>NUCLEOTIDE SEQUENCE [LARGE SCALE GENOMIC DNA]</scope>
    <source>
        <strain evidence="2 3">JEL517</strain>
    </source>
</reference>
<dbReference type="AlphaFoldDB" id="A0A507C7K8"/>
<name>A0A507C7K8_9FUNG</name>
<keyword evidence="1" id="KW-0472">Membrane</keyword>
<dbReference type="GeneID" id="42001676"/>
<feature type="transmembrane region" description="Helical" evidence="1">
    <location>
        <begin position="232"/>
        <end position="257"/>
    </location>
</feature>
<evidence type="ECO:0000313" key="3">
    <source>
        <dbReference type="Proteomes" id="UP000319731"/>
    </source>
</evidence>
<feature type="transmembrane region" description="Helical" evidence="1">
    <location>
        <begin position="128"/>
        <end position="147"/>
    </location>
</feature>
<accession>A0A507C7K8</accession>
<feature type="transmembrane region" description="Helical" evidence="1">
    <location>
        <begin position="153"/>
        <end position="175"/>
    </location>
</feature>
<dbReference type="Proteomes" id="UP000319731">
    <property type="component" value="Unassembled WGS sequence"/>
</dbReference>
<feature type="transmembrane region" description="Helical" evidence="1">
    <location>
        <begin position="54"/>
        <end position="74"/>
    </location>
</feature>
<dbReference type="OrthoDB" id="2156279at2759"/>
<keyword evidence="3" id="KW-1185">Reference proteome</keyword>
<feature type="transmembrane region" description="Helical" evidence="1">
    <location>
        <begin position="86"/>
        <end position="108"/>
    </location>
</feature>
<sequence>MGIANVPSSTGKATLSNPDIEPKAVIPTSRSLASVTPFRQLVFLYKLFFSRKFIVHRIVGLIYLIQWFTSLYLYSFKYKTYYNSPLIWALPLTGISQSVVAIWTFTFLPKNKKDGGYFGDKSIMSYPFIIENSFFALLNMFQFMYFNDAYYPWIVKSFVVEQCFVFFPYFLRYLWPKTSFRDSVDNTRNRSVAQGDFFKLAIMVTKIFYVWAKHYIGFFLNYARFLNRIDEYQAACVYQVAIFGASAITISIFLQTLKFKGYIGAKTSFVLYFLSYMGTFYGFAQMFPIFYENMDLTLICAVGTAINFLPTPVQWAYQILLFFLLNNARQSGLPLPDYFATLVAAKTGLDWQEWVYNGSVQIKSVVDGLGLDFWTTASA</sequence>
<protein>
    <submittedName>
        <fullName evidence="2">Uncharacterized protein</fullName>
    </submittedName>
</protein>
<evidence type="ECO:0000313" key="2">
    <source>
        <dbReference type="EMBL" id="TPX37560.1"/>
    </source>
</evidence>